<evidence type="ECO:0000256" key="1">
    <source>
        <dbReference type="SAM" id="MobiDB-lite"/>
    </source>
</evidence>
<dbReference type="AlphaFoldDB" id="A0A2N9L4I5"/>
<evidence type="ECO:0000313" key="3">
    <source>
        <dbReference type="Proteomes" id="UP000239735"/>
    </source>
</evidence>
<reference evidence="3" key="1">
    <citation type="submission" date="2018-02" db="EMBL/GenBank/DDBJ databases">
        <authorList>
            <person name="Hausmann B."/>
        </authorList>
    </citation>
    <scope>NUCLEOTIDE SEQUENCE [LARGE SCALE GENOMIC DNA]</scope>
    <source>
        <strain evidence="3">Peat soil MAG SbA5</strain>
    </source>
</reference>
<protein>
    <submittedName>
        <fullName evidence="2">Uncharacterized protein</fullName>
    </submittedName>
</protein>
<evidence type="ECO:0000313" key="2">
    <source>
        <dbReference type="EMBL" id="SPE18198.1"/>
    </source>
</evidence>
<name>A0A2N9L4I5_9BACT</name>
<sequence>MLFAEQDNEARIRETKFGASS</sequence>
<organism evidence="2 3">
    <name type="scientific">Candidatus Sulfuritelmatomonas gaucii</name>
    <dbReference type="NCBI Taxonomy" id="2043161"/>
    <lineage>
        <taxon>Bacteria</taxon>
        <taxon>Pseudomonadati</taxon>
        <taxon>Acidobacteriota</taxon>
        <taxon>Terriglobia</taxon>
        <taxon>Terriglobales</taxon>
        <taxon>Acidobacteriaceae</taxon>
        <taxon>Candidatus Sulfuritelmatomonas</taxon>
    </lineage>
</organism>
<dbReference type="Proteomes" id="UP000239735">
    <property type="component" value="Unassembled WGS sequence"/>
</dbReference>
<gene>
    <name evidence="2" type="ORF">SBA5_140065</name>
</gene>
<proteinExistence type="predicted"/>
<feature type="region of interest" description="Disordered" evidence="1">
    <location>
        <begin position="1"/>
        <end position="21"/>
    </location>
</feature>
<feature type="compositionally biased region" description="Basic and acidic residues" evidence="1">
    <location>
        <begin position="8"/>
        <end position="21"/>
    </location>
</feature>
<dbReference type="EMBL" id="OKRB01000046">
    <property type="protein sequence ID" value="SPE18198.1"/>
    <property type="molecule type" value="Genomic_DNA"/>
</dbReference>
<accession>A0A2N9L4I5</accession>